<protein>
    <submittedName>
        <fullName evidence="1">Uncharacterized protein</fullName>
    </submittedName>
</protein>
<proteinExistence type="predicted"/>
<comment type="caution">
    <text evidence="1">The sequence shown here is derived from an EMBL/GenBank/DDBJ whole genome shotgun (WGS) entry which is preliminary data.</text>
</comment>
<gene>
    <name evidence="1" type="ORF">FA95DRAFT_826467</name>
</gene>
<evidence type="ECO:0000313" key="2">
    <source>
        <dbReference type="Proteomes" id="UP000814033"/>
    </source>
</evidence>
<reference evidence="1" key="1">
    <citation type="submission" date="2021-02" db="EMBL/GenBank/DDBJ databases">
        <authorList>
            <consortium name="DOE Joint Genome Institute"/>
            <person name="Ahrendt S."/>
            <person name="Looney B.P."/>
            <person name="Miyauchi S."/>
            <person name="Morin E."/>
            <person name="Drula E."/>
            <person name="Courty P.E."/>
            <person name="Chicoki N."/>
            <person name="Fauchery L."/>
            <person name="Kohler A."/>
            <person name="Kuo A."/>
            <person name="Labutti K."/>
            <person name="Pangilinan J."/>
            <person name="Lipzen A."/>
            <person name="Riley R."/>
            <person name="Andreopoulos W."/>
            <person name="He G."/>
            <person name="Johnson J."/>
            <person name="Barry K.W."/>
            <person name="Grigoriev I.V."/>
            <person name="Nagy L."/>
            <person name="Hibbett D."/>
            <person name="Henrissat B."/>
            <person name="Matheny P.B."/>
            <person name="Labbe J."/>
            <person name="Martin F."/>
        </authorList>
    </citation>
    <scope>NUCLEOTIDE SEQUENCE</scope>
    <source>
        <strain evidence="1">FP105234-sp</strain>
    </source>
</reference>
<sequence>MILTLTLTYTPPASSPLRLTSPQQCFRSTVLHASDIKARRPSRRRTVKCPSIAGSTLSSTDHCLRHIQALRRERSPAAKALVRERKQTSPFTVCAVDPAHTVHITGPPVAPSAPHNRQYFVPCARTSPKRCAQQQSPEAACR</sequence>
<evidence type="ECO:0000313" key="1">
    <source>
        <dbReference type="EMBL" id="KAI0040729.1"/>
    </source>
</evidence>
<accession>A0ACB8R9G8</accession>
<dbReference type="Proteomes" id="UP000814033">
    <property type="component" value="Unassembled WGS sequence"/>
</dbReference>
<organism evidence="1 2">
    <name type="scientific">Auriscalpium vulgare</name>
    <dbReference type="NCBI Taxonomy" id="40419"/>
    <lineage>
        <taxon>Eukaryota</taxon>
        <taxon>Fungi</taxon>
        <taxon>Dikarya</taxon>
        <taxon>Basidiomycota</taxon>
        <taxon>Agaricomycotina</taxon>
        <taxon>Agaricomycetes</taxon>
        <taxon>Russulales</taxon>
        <taxon>Auriscalpiaceae</taxon>
        <taxon>Auriscalpium</taxon>
    </lineage>
</organism>
<dbReference type="EMBL" id="MU276172">
    <property type="protein sequence ID" value="KAI0040729.1"/>
    <property type="molecule type" value="Genomic_DNA"/>
</dbReference>
<keyword evidence="2" id="KW-1185">Reference proteome</keyword>
<name>A0ACB8R9G8_9AGAM</name>
<reference evidence="1" key="2">
    <citation type="journal article" date="2022" name="New Phytol.">
        <title>Evolutionary transition to the ectomycorrhizal habit in the genomes of a hyperdiverse lineage of mushroom-forming fungi.</title>
        <authorList>
            <person name="Looney B."/>
            <person name="Miyauchi S."/>
            <person name="Morin E."/>
            <person name="Drula E."/>
            <person name="Courty P.E."/>
            <person name="Kohler A."/>
            <person name="Kuo A."/>
            <person name="LaButti K."/>
            <person name="Pangilinan J."/>
            <person name="Lipzen A."/>
            <person name="Riley R."/>
            <person name="Andreopoulos W."/>
            <person name="He G."/>
            <person name="Johnson J."/>
            <person name="Nolan M."/>
            <person name="Tritt A."/>
            <person name="Barry K.W."/>
            <person name="Grigoriev I.V."/>
            <person name="Nagy L.G."/>
            <person name="Hibbett D."/>
            <person name="Henrissat B."/>
            <person name="Matheny P.B."/>
            <person name="Labbe J."/>
            <person name="Martin F.M."/>
        </authorList>
    </citation>
    <scope>NUCLEOTIDE SEQUENCE</scope>
    <source>
        <strain evidence="1">FP105234-sp</strain>
    </source>
</reference>